<proteinExistence type="predicted"/>
<organism evidence="1">
    <name type="scientific">Arion vulgaris</name>
    <dbReference type="NCBI Taxonomy" id="1028688"/>
    <lineage>
        <taxon>Eukaryota</taxon>
        <taxon>Metazoa</taxon>
        <taxon>Spiralia</taxon>
        <taxon>Lophotrochozoa</taxon>
        <taxon>Mollusca</taxon>
        <taxon>Gastropoda</taxon>
        <taxon>Heterobranchia</taxon>
        <taxon>Euthyneura</taxon>
        <taxon>Panpulmonata</taxon>
        <taxon>Eupulmonata</taxon>
        <taxon>Stylommatophora</taxon>
        <taxon>Helicina</taxon>
        <taxon>Arionoidea</taxon>
        <taxon>Arionidae</taxon>
        <taxon>Arion</taxon>
    </lineage>
</organism>
<dbReference type="EMBL" id="HACG01003351">
    <property type="protein sequence ID" value="CEK50216.1"/>
    <property type="molecule type" value="Transcribed_RNA"/>
</dbReference>
<reference evidence="1" key="1">
    <citation type="submission" date="2014-12" db="EMBL/GenBank/DDBJ databases">
        <title>Insight into the proteome of Arion vulgaris.</title>
        <authorList>
            <person name="Aradska J."/>
            <person name="Bulat T."/>
            <person name="Smidak R."/>
            <person name="Sarate P."/>
            <person name="Gangsoo J."/>
            <person name="Sialana F."/>
            <person name="Bilban M."/>
            <person name="Lubec G."/>
        </authorList>
    </citation>
    <scope>NUCLEOTIDE SEQUENCE</scope>
    <source>
        <tissue evidence="1">Skin</tissue>
    </source>
</reference>
<protein>
    <submittedName>
        <fullName evidence="1">Uncharacterized protein</fullName>
    </submittedName>
</protein>
<gene>
    <name evidence="1" type="primary">ORF10160</name>
</gene>
<sequence>MTMNEEIPTTNQNKTIRLTPEFHHLRIGLAHVGYSFSCNIISVTIHAVKKSPHHVPVAAAFMKTSLLRPRYVDIRYGTV</sequence>
<dbReference type="AlphaFoldDB" id="A0A0B6Y2X4"/>
<name>A0A0B6Y2X4_9EUPU</name>
<accession>A0A0B6Y2X4</accession>
<evidence type="ECO:0000313" key="1">
    <source>
        <dbReference type="EMBL" id="CEK50216.1"/>
    </source>
</evidence>